<dbReference type="PANTHER" id="PTHR20914:SF25">
    <property type="entry name" value="PHOSPHOLIPASE A2 INHIBITOR AND LY6_PLAUR DOMAIN-CONTAINING PROTEIN"/>
    <property type="match status" value="1"/>
</dbReference>
<comment type="subcellular location">
    <subcellularLocation>
        <location evidence="1">Secreted</location>
    </subcellularLocation>
</comment>
<feature type="signal peptide" evidence="3">
    <location>
        <begin position="1"/>
        <end position="20"/>
    </location>
</feature>
<dbReference type="Proteomes" id="UP001295444">
    <property type="component" value="Chromosome 10"/>
</dbReference>
<evidence type="ECO:0000256" key="3">
    <source>
        <dbReference type="SAM" id="SignalP"/>
    </source>
</evidence>
<name>A0AAD1T4S0_PELCU</name>
<proteinExistence type="predicted"/>
<dbReference type="InterPro" id="IPR016054">
    <property type="entry name" value="LY6_UPA_recep-like"/>
</dbReference>
<dbReference type="CDD" id="cd23572">
    <property type="entry name" value="TFP_LU_ECD_PINLYP_rpt2"/>
    <property type="match status" value="1"/>
</dbReference>
<reference evidence="5" key="1">
    <citation type="submission" date="2022-03" db="EMBL/GenBank/DDBJ databases">
        <authorList>
            <person name="Alioto T."/>
            <person name="Alioto T."/>
            <person name="Gomez Garrido J."/>
        </authorList>
    </citation>
    <scope>NUCLEOTIDE SEQUENCE</scope>
</reference>
<dbReference type="SMART" id="SM00134">
    <property type="entry name" value="LU"/>
    <property type="match status" value="3"/>
</dbReference>
<dbReference type="EMBL" id="OW240921">
    <property type="protein sequence ID" value="CAH2318741.1"/>
    <property type="molecule type" value="Genomic_DNA"/>
</dbReference>
<keyword evidence="2" id="KW-0964">Secreted</keyword>
<accession>A0AAD1T4S0</accession>
<sequence>MRSVFVLIYNLLAVLPLGHSNICIQCSSTSENNCLGQEVQCSPGDICLSIYERTLVAGNSAFTHNYYRTCGTSKQCGQFYSYIDGEITYNLAYSCCTSDSCLPPEPDMLSNGWKCASCSADGSFCNTEQVVDCIGTANQCFSSNVTYSKGEKQQIYIEGCTTDNICNNLGLTDLQYATDNDAVASTTCKTSTDNRTSLTCVQCNSNITNSCTGPEITCSSSQDVCISIYETESNSSTVTHNYYRRCGTSKQCGQFFSNINGEITTNLAYSCCTSDSCLPSEPDMSPNGWKCPSCSADGLFCNTGQVVNCIGTANQCFRSNVFYSQGKVQQIHIEGCTTDNICNNLGLTDLQYSTDNGALASTTCQTSTDNRPSLNCIQCNSNINNSCTGPEITCSSSQDVCISIYETKSIGALTEINFYRDCGTSEQCGQFYSFIGGEIVNNLAYSCCQGNSCLPLQPNMSYNGLTCPSCSAEFLSCNTGQFVDCIGTANQCISSTLTYSQGGMTQFHVDGCTTENICKNVNLTQLDFYDENVASTSTICQDSTDYVTTTVRPTTKINPLYQSTVYNTEGTLHTKPNSNASTAYSNILYKKYVKEQSIIMVLLSPSVNHSNTPNVNKVQNIKWW</sequence>
<dbReference type="InterPro" id="IPR050918">
    <property type="entry name" value="CNF-like_PLA2_Inhibitor"/>
</dbReference>
<protein>
    <recommendedName>
        <fullName evidence="4">UPAR/Ly6 domain-containing protein</fullName>
    </recommendedName>
</protein>
<dbReference type="SUPFAM" id="SSF57302">
    <property type="entry name" value="Snake toxin-like"/>
    <property type="match status" value="3"/>
</dbReference>
<feature type="domain" description="UPAR/Ly6" evidence="4">
    <location>
        <begin position="198"/>
        <end position="285"/>
    </location>
</feature>
<dbReference type="AlphaFoldDB" id="A0AAD1T4S0"/>
<dbReference type="Gene3D" id="2.10.60.10">
    <property type="entry name" value="CD59"/>
    <property type="match status" value="5"/>
</dbReference>
<feature type="domain" description="UPAR/Ly6" evidence="4">
    <location>
        <begin position="374"/>
        <end position="463"/>
    </location>
</feature>
<keyword evidence="6" id="KW-1185">Reference proteome</keyword>
<gene>
    <name evidence="5" type="ORF">PECUL_23A052469</name>
</gene>
<dbReference type="InterPro" id="IPR045860">
    <property type="entry name" value="Snake_toxin-like_sf"/>
</dbReference>
<evidence type="ECO:0000259" key="4">
    <source>
        <dbReference type="SMART" id="SM00134"/>
    </source>
</evidence>
<keyword evidence="3" id="KW-0732">Signal</keyword>
<dbReference type="Pfam" id="PF00021">
    <property type="entry name" value="UPAR_LY6"/>
    <property type="match status" value="6"/>
</dbReference>
<organism evidence="5 6">
    <name type="scientific">Pelobates cultripes</name>
    <name type="common">Western spadefoot toad</name>
    <dbReference type="NCBI Taxonomy" id="61616"/>
    <lineage>
        <taxon>Eukaryota</taxon>
        <taxon>Metazoa</taxon>
        <taxon>Chordata</taxon>
        <taxon>Craniata</taxon>
        <taxon>Vertebrata</taxon>
        <taxon>Euteleostomi</taxon>
        <taxon>Amphibia</taxon>
        <taxon>Batrachia</taxon>
        <taxon>Anura</taxon>
        <taxon>Pelobatoidea</taxon>
        <taxon>Pelobatidae</taxon>
        <taxon>Pelobates</taxon>
    </lineage>
</organism>
<evidence type="ECO:0000256" key="2">
    <source>
        <dbReference type="ARBA" id="ARBA00022525"/>
    </source>
</evidence>
<dbReference type="GO" id="GO:0005576">
    <property type="term" value="C:extracellular region"/>
    <property type="evidence" value="ECO:0007669"/>
    <property type="project" value="UniProtKB-SubCell"/>
</dbReference>
<evidence type="ECO:0000313" key="5">
    <source>
        <dbReference type="EMBL" id="CAH2318741.1"/>
    </source>
</evidence>
<feature type="domain" description="UPAR/Ly6" evidence="4">
    <location>
        <begin position="22"/>
        <end position="109"/>
    </location>
</feature>
<evidence type="ECO:0000313" key="6">
    <source>
        <dbReference type="Proteomes" id="UP001295444"/>
    </source>
</evidence>
<feature type="chain" id="PRO_5041928346" description="UPAR/Ly6 domain-containing protein" evidence="3">
    <location>
        <begin position="21"/>
        <end position="624"/>
    </location>
</feature>
<evidence type="ECO:0000256" key="1">
    <source>
        <dbReference type="ARBA" id="ARBA00004613"/>
    </source>
</evidence>
<dbReference type="PANTHER" id="PTHR20914">
    <property type="entry name" value="LY6/PLAUR DOMAIN-CONTAINING PROTEIN 8"/>
    <property type="match status" value="1"/>
</dbReference>